<name>A0A401PY52_SCYTO</name>
<dbReference type="AlphaFoldDB" id="A0A401PY52"/>
<organism evidence="2 3">
    <name type="scientific">Scyliorhinus torazame</name>
    <name type="common">Cloudy catshark</name>
    <name type="synonym">Catulus torazame</name>
    <dbReference type="NCBI Taxonomy" id="75743"/>
    <lineage>
        <taxon>Eukaryota</taxon>
        <taxon>Metazoa</taxon>
        <taxon>Chordata</taxon>
        <taxon>Craniata</taxon>
        <taxon>Vertebrata</taxon>
        <taxon>Chondrichthyes</taxon>
        <taxon>Elasmobranchii</taxon>
        <taxon>Galeomorphii</taxon>
        <taxon>Galeoidea</taxon>
        <taxon>Carcharhiniformes</taxon>
        <taxon>Scyliorhinidae</taxon>
        <taxon>Scyliorhinus</taxon>
    </lineage>
</organism>
<dbReference type="EMBL" id="BFAA01018263">
    <property type="protein sequence ID" value="GCB78038.1"/>
    <property type="molecule type" value="Genomic_DNA"/>
</dbReference>
<comment type="caution">
    <text evidence="2">The sequence shown here is derived from an EMBL/GenBank/DDBJ whole genome shotgun (WGS) entry which is preliminary data.</text>
</comment>
<accession>A0A401PY52</accession>
<proteinExistence type="predicted"/>
<gene>
    <name evidence="2" type="ORF">scyTo_0021163</name>
</gene>
<dbReference type="SUPFAM" id="SSF48092">
    <property type="entry name" value="Transcription factor STAT-4 N-domain"/>
    <property type="match status" value="1"/>
</dbReference>
<sequence length="107" mass="12074">MQASRSLRETPSNLCSVSSIHINPTNENLARNLLDTMVSELQKVSSCMSYPVKCKLSEYAVVLKKTFDQQPLELVNIMTCLLVQENQLFQELRQTLVSLQLSESIAL</sequence>
<dbReference type="InterPro" id="IPR013799">
    <property type="entry name" value="STAT_TF_prot_interaction"/>
</dbReference>
<dbReference type="Proteomes" id="UP000288216">
    <property type="component" value="Unassembled WGS sequence"/>
</dbReference>
<dbReference type="GO" id="GO:0006355">
    <property type="term" value="P:regulation of DNA-templated transcription"/>
    <property type="evidence" value="ECO:0007669"/>
    <property type="project" value="InterPro"/>
</dbReference>
<dbReference type="GO" id="GO:0007165">
    <property type="term" value="P:signal transduction"/>
    <property type="evidence" value="ECO:0007669"/>
    <property type="project" value="InterPro"/>
</dbReference>
<protein>
    <recommendedName>
        <fullName evidence="1">STAT transcription factor protein interaction domain-containing protein</fullName>
    </recommendedName>
</protein>
<dbReference type="Gene3D" id="1.10.532.10">
    <property type="entry name" value="STAT transcription factor, N-terminal domain"/>
    <property type="match status" value="1"/>
</dbReference>
<evidence type="ECO:0000313" key="2">
    <source>
        <dbReference type="EMBL" id="GCB78038.1"/>
    </source>
</evidence>
<reference evidence="2 3" key="1">
    <citation type="journal article" date="2018" name="Nat. Ecol. Evol.">
        <title>Shark genomes provide insights into elasmobranch evolution and the origin of vertebrates.</title>
        <authorList>
            <person name="Hara Y"/>
            <person name="Yamaguchi K"/>
            <person name="Onimaru K"/>
            <person name="Kadota M"/>
            <person name="Koyanagi M"/>
            <person name="Keeley SD"/>
            <person name="Tatsumi K"/>
            <person name="Tanaka K"/>
            <person name="Motone F"/>
            <person name="Kageyama Y"/>
            <person name="Nozu R"/>
            <person name="Adachi N"/>
            <person name="Nishimura O"/>
            <person name="Nakagawa R"/>
            <person name="Tanegashima C"/>
            <person name="Kiyatake I"/>
            <person name="Matsumoto R"/>
            <person name="Murakumo K"/>
            <person name="Nishida K"/>
            <person name="Terakita A"/>
            <person name="Kuratani S"/>
            <person name="Sato K"/>
            <person name="Hyodo S Kuraku.S."/>
        </authorList>
    </citation>
    <scope>NUCLEOTIDE SEQUENCE [LARGE SCALE GENOMIC DNA]</scope>
</reference>
<dbReference type="Pfam" id="PF02865">
    <property type="entry name" value="STAT_int"/>
    <property type="match status" value="1"/>
</dbReference>
<evidence type="ECO:0000313" key="3">
    <source>
        <dbReference type="Proteomes" id="UP000288216"/>
    </source>
</evidence>
<evidence type="ECO:0000259" key="1">
    <source>
        <dbReference type="Pfam" id="PF02865"/>
    </source>
</evidence>
<keyword evidence="3" id="KW-1185">Reference proteome</keyword>
<dbReference type="InterPro" id="IPR036535">
    <property type="entry name" value="STAT_N_sf"/>
</dbReference>
<feature type="domain" description="STAT transcription factor protein interaction" evidence="1">
    <location>
        <begin position="24"/>
        <end position="91"/>
    </location>
</feature>